<evidence type="ECO:0000256" key="2">
    <source>
        <dbReference type="PROSITE-ProRule" id="PRU00169"/>
    </source>
</evidence>
<gene>
    <name evidence="5" type="ORF">FHQ18_01485</name>
</gene>
<keyword evidence="3" id="KW-1133">Transmembrane helix</keyword>
<dbReference type="GO" id="GO:0000160">
    <property type="term" value="P:phosphorelay signal transduction system"/>
    <property type="evidence" value="ECO:0007669"/>
    <property type="project" value="InterPro"/>
</dbReference>
<comment type="caution">
    <text evidence="5">The sequence shown here is derived from an EMBL/GenBank/DDBJ whole genome shotgun (WGS) entry which is preliminary data.</text>
</comment>
<keyword evidence="1 2" id="KW-0597">Phosphoprotein</keyword>
<protein>
    <submittedName>
        <fullName evidence="5">Response regulator</fullName>
    </submittedName>
</protein>
<evidence type="ECO:0000259" key="4">
    <source>
        <dbReference type="PROSITE" id="PS50110"/>
    </source>
</evidence>
<dbReference type="OrthoDB" id="9808843at2"/>
<dbReference type="CDD" id="cd17546">
    <property type="entry name" value="REC_hyHK_CKI1_RcsC-like"/>
    <property type="match status" value="1"/>
</dbReference>
<evidence type="ECO:0000313" key="6">
    <source>
        <dbReference type="Proteomes" id="UP000322876"/>
    </source>
</evidence>
<dbReference type="Gene3D" id="3.40.50.2300">
    <property type="match status" value="1"/>
</dbReference>
<dbReference type="InterPro" id="IPR050595">
    <property type="entry name" value="Bact_response_regulator"/>
</dbReference>
<feature type="modified residue" description="4-aspartylphosphate" evidence="2">
    <location>
        <position position="51"/>
    </location>
</feature>
<dbReference type="EMBL" id="VFJB01000001">
    <property type="protein sequence ID" value="KAA0259579.1"/>
    <property type="molecule type" value="Genomic_DNA"/>
</dbReference>
<dbReference type="PROSITE" id="PS50110">
    <property type="entry name" value="RESPONSE_REGULATORY"/>
    <property type="match status" value="1"/>
</dbReference>
<name>A0A5A8F7W4_9BACT</name>
<evidence type="ECO:0000256" key="1">
    <source>
        <dbReference type="ARBA" id="ARBA00022553"/>
    </source>
</evidence>
<dbReference type="SMART" id="SM00448">
    <property type="entry name" value="REC"/>
    <property type="match status" value="1"/>
</dbReference>
<feature type="domain" description="Response regulatory" evidence="4">
    <location>
        <begin position="2"/>
        <end position="118"/>
    </location>
</feature>
<dbReference type="SUPFAM" id="SSF52172">
    <property type="entry name" value="CheY-like"/>
    <property type="match status" value="1"/>
</dbReference>
<dbReference type="InterPro" id="IPR011006">
    <property type="entry name" value="CheY-like_superfamily"/>
</dbReference>
<dbReference type="PANTHER" id="PTHR44591:SF3">
    <property type="entry name" value="RESPONSE REGULATORY DOMAIN-CONTAINING PROTEIN"/>
    <property type="match status" value="1"/>
</dbReference>
<evidence type="ECO:0000256" key="3">
    <source>
        <dbReference type="SAM" id="Phobius"/>
    </source>
</evidence>
<keyword evidence="3" id="KW-0472">Membrane</keyword>
<organism evidence="5 6">
    <name type="scientific">Deferribacter autotrophicus</name>
    <dbReference type="NCBI Taxonomy" id="500465"/>
    <lineage>
        <taxon>Bacteria</taxon>
        <taxon>Pseudomonadati</taxon>
        <taxon>Deferribacterota</taxon>
        <taxon>Deferribacteres</taxon>
        <taxon>Deferribacterales</taxon>
        <taxon>Deferribacteraceae</taxon>
        <taxon>Deferribacter</taxon>
    </lineage>
</organism>
<reference evidence="5 6" key="1">
    <citation type="submission" date="2019-06" db="EMBL/GenBank/DDBJ databases">
        <title>Genomic insights into carbon and energy metabolism of Deferribacter autotrophicus revealed new metabolic traits in the phylum Deferribacteres.</title>
        <authorList>
            <person name="Slobodkin A.I."/>
            <person name="Slobodkina G.B."/>
            <person name="Allioux M."/>
            <person name="Alain K."/>
            <person name="Jebbar M."/>
            <person name="Shadrin V."/>
            <person name="Kublanov I.V."/>
            <person name="Toshchakov S.V."/>
            <person name="Bonch-Osmolovskaya E.A."/>
        </authorList>
    </citation>
    <scope>NUCLEOTIDE SEQUENCE [LARGE SCALE GENOMIC DNA]</scope>
    <source>
        <strain evidence="5 6">SL50</strain>
    </source>
</reference>
<dbReference type="PANTHER" id="PTHR44591">
    <property type="entry name" value="STRESS RESPONSE REGULATOR PROTEIN 1"/>
    <property type="match status" value="1"/>
</dbReference>
<dbReference type="InterPro" id="IPR001789">
    <property type="entry name" value="Sig_transdc_resp-reg_receiver"/>
</dbReference>
<sequence length="207" mass="24267">MKILYIEDNKNNLLLIKKILKEIFPDFVTAKSGKEGLKLLLTESPDIALIDLNLPDINGFDIIENLKKENILDKITVIAISGYTDKHTIKSVYEAGFDGFIEKPVNIDKMVEYLIKVHNTRCYKKDRNRIKSEKSKQENSSKLQHNFDSIIESISHELMRLWGFSIHEIYFQLYYQSYVEVLNCFLVCFFLILSGFGLFYNIWYCEL</sequence>
<accession>A0A5A8F7W4</accession>
<proteinExistence type="predicted"/>
<feature type="transmembrane region" description="Helical" evidence="3">
    <location>
        <begin position="181"/>
        <end position="203"/>
    </location>
</feature>
<keyword evidence="6" id="KW-1185">Reference proteome</keyword>
<dbReference type="Pfam" id="PF00072">
    <property type="entry name" value="Response_reg"/>
    <property type="match status" value="1"/>
</dbReference>
<dbReference type="AlphaFoldDB" id="A0A5A8F7W4"/>
<evidence type="ECO:0000313" key="5">
    <source>
        <dbReference type="EMBL" id="KAA0259579.1"/>
    </source>
</evidence>
<dbReference type="Proteomes" id="UP000322876">
    <property type="component" value="Unassembled WGS sequence"/>
</dbReference>
<keyword evidence="3" id="KW-0812">Transmembrane</keyword>